<dbReference type="GO" id="GO:0046933">
    <property type="term" value="F:proton-transporting ATP synthase activity, rotational mechanism"/>
    <property type="evidence" value="ECO:0007669"/>
    <property type="project" value="UniProtKB-UniRule"/>
</dbReference>
<dbReference type="InterPro" id="IPR020781">
    <property type="entry name" value="ATPase_OSCP/d_CS"/>
</dbReference>
<evidence type="ECO:0000256" key="8">
    <source>
        <dbReference type="HAMAP-Rule" id="MF_01416"/>
    </source>
</evidence>
<keyword evidence="4 8" id="KW-0406">Ion transport</keyword>
<evidence type="ECO:0000313" key="10">
    <source>
        <dbReference type="Proteomes" id="UP000076983"/>
    </source>
</evidence>
<comment type="caution">
    <text evidence="9">The sequence shown here is derived from an EMBL/GenBank/DDBJ whole genome shotgun (WGS) entry which is preliminary data.</text>
</comment>
<protein>
    <recommendedName>
        <fullName evidence="8">ATP synthase subunit delta</fullName>
    </recommendedName>
    <alternativeName>
        <fullName evidence="8">ATP synthase F(1) sector subunit delta</fullName>
    </alternativeName>
    <alternativeName>
        <fullName evidence="8">F-type ATPase subunit delta</fullName>
        <shortName evidence="8">F-ATPase subunit delta</shortName>
    </alternativeName>
</protein>
<accession>A0A168RF00</accession>
<keyword evidence="2 8" id="KW-0813">Transport</keyword>
<dbReference type="PROSITE" id="PS00389">
    <property type="entry name" value="ATPASE_DELTA"/>
    <property type="match status" value="1"/>
</dbReference>
<dbReference type="NCBIfam" id="NF009975">
    <property type="entry name" value="PRK13436.1"/>
    <property type="match status" value="1"/>
</dbReference>
<dbReference type="OrthoDB" id="400380at2"/>
<keyword evidence="8" id="KW-1003">Cell membrane</keyword>
<dbReference type="PANTHER" id="PTHR11910">
    <property type="entry name" value="ATP SYNTHASE DELTA CHAIN"/>
    <property type="match status" value="1"/>
</dbReference>
<dbReference type="SUPFAM" id="SSF47928">
    <property type="entry name" value="N-terminal domain of the delta subunit of the F1F0-ATP synthase"/>
    <property type="match status" value="1"/>
</dbReference>
<dbReference type="EMBL" id="LVLH01000031">
    <property type="protein sequence ID" value="OAB48914.1"/>
    <property type="molecule type" value="Genomic_DNA"/>
</dbReference>
<comment type="similarity">
    <text evidence="8">Belongs to the ATPase delta chain family.</text>
</comment>
<evidence type="ECO:0000313" key="9">
    <source>
        <dbReference type="EMBL" id="OAB48914.1"/>
    </source>
</evidence>
<evidence type="ECO:0000256" key="1">
    <source>
        <dbReference type="ARBA" id="ARBA00004370"/>
    </source>
</evidence>
<dbReference type="AlphaFoldDB" id="A0A168RF00"/>
<dbReference type="InterPro" id="IPR000711">
    <property type="entry name" value="ATPase_OSCP/dsu"/>
</dbReference>
<dbReference type="STRING" id="29557.MGALLINA_03540"/>
<dbReference type="GO" id="GO:0005886">
    <property type="term" value="C:plasma membrane"/>
    <property type="evidence" value="ECO:0007669"/>
    <property type="project" value="UniProtKB-SubCell"/>
</dbReference>
<comment type="subcellular location">
    <subcellularLocation>
        <location evidence="8">Cell membrane</location>
        <topology evidence="8">Peripheral membrane protein</topology>
    </subcellularLocation>
    <subcellularLocation>
        <location evidence="1">Membrane</location>
    </subcellularLocation>
</comment>
<sequence length="182" mass="21289">MYKQTNVDAYAIALFELAKEQNIIKNIHDILVVLMQNIKNDDSFITYLTSYESSKEDKYKYLDQIFNEFDFNNLLTNFFKVIVENNSARSIKTIIGAFLKLSNEHLKIRYGKITTAFELSEAKLNEIKTKLEEKYQFNIVLEHEIDPSLIAGFRIKIESLIIENSFNLTLDKIQNSIMKKEV</sequence>
<keyword evidence="6 8" id="KW-0139">CF(1)</keyword>
<keyword evidence="5 8" id="KW-0472">Membrane</keyword>
<dbReference type="NCBIfam" id="TIGR01145">
    <property type="entry name" value="ATP_synt_delta"/>
    <property type="match status" value="1"/>
</dbReference>
<comment type="function">
    <text evidence="8">F(1)F(0) ATP synthase produces ATP from ADP in the presence of a proton or sodium gradient. F-type ATPases consist of two structural domains, F(1) containing the extramembraneous catalytic core and F(0) containing the membrane proton channel, linked together by a central stalk and a peripheral stalk. During catalysis, ATP synthesis in the catalytic domain of F(1) is coupled via a rotary mechanism of the central stalk subunits to proton translocation.</text>
</comment>
<dbReference type="Pfam" id="PF00213">
    <property type="entry name" value="OSCP"/>
    <property type="match status" value="1"/>
</dbReference>
<reference evidence="9 10" key="1">
    <citation type="submission" date="2016-03" db="EMBL/GenBank/DDBJ databases">
        <title>Genome sequence of Mycoplasma gallinarum strain Mgn_IPT.</title>
        <authorList>
            <person name="Yacoub E."/>
            <person name="Sirand-Pugnet P."/>
            <person name="Barre A."/>
            <person name="Maurier F."/>
            <person name="Blanchard A."/>
            <person name="Ben Abdelmoumen B.M."/>
        </authorList>
    </citation>
    <scope>NUCLEOTIDE SEQUENCE [LARGE SCALE GENOMIC DNA]</scope>
    <source>
        <strain evidence="9 10">Mgn_IPT</strain>
    </source>
</reference>
<dbReference type="Proteomes" id="UP000076983">
    <property type="component" value="Unassembled WGS sequence"/>
</dbReference>
<dbReference type="PATRIC" id="fig|29557.3.peg.342"/>
<evidence type="ECO:0000256" key="5">
    <source>
        <dbReference type="ARBA" id="ARBA00023136"/>
    </source>
</evidence>
<evidence type="ECO:0000256" key="6">
    <source>
        <dbReference type="ARBA" id="ARBA00023196"/>
    </source>
</evidence>
<keyword evidence="3 8" id="KW-0375">Hydrogen ion transport</keyword>
<dbReference type="PRINTS" id="PR00125">
    <property type="entry name" value="ATPASEDELTA"/>
</dbReference>
<keyword evidence="7 8" id="KW-0066">ATP synthesis</keyword>
<evidence type="ECO:0000256" key="4">
    <source>
        <dbReference type="ARBA" id="ARBA00023065"/>
    </source>
</evidence>
<name>A0A168RF00_9BACT</name>
<dbReference type="RefSeq" id="WP_063626145.1">
    <property type="nucleotide sequence ID" value="NZ_LVLH01000031.1"/>
</dbReference>
<proteinExistence type="inferred from homology"/>
<evidence type="ECO:0000256" key="2">
    <source>
        <dbReference type="ARBA" id="ARBA00022448"/>
    </source>
</evidence>
<evidence type="ECO:0000256" key="3">
    <source>
        <dbReference type="ARBA" id="ARBA00022781"/>
    </source>
</evidence>
<dbReference type="InterPro" id="IPR026015">
    <property type="entry name" value="ATP_synth_OSCP/delta_N_sf"/>
</dbReference>
<gene>
    <name evidence="8 9" type="primary">atpH</name>
    <name evidence="9" type="ORF">MGALLINA_03540</name>
</gene>
<dbReference type="Gene3D" id="1.10.520.20">
    <property type="entry name" value="N-terminal domain of the delta subunit of the F1F0-ATP synthase"/>
    <property type="match status" value="1"/>
</dbReference>
<evidence type="ECO:0000256" key="7">
    <source>
        <dbReference type="ARBA" id="ARBA00023310"/>
    </source>
</evidence>
<organism evidence="9 10">
    <name type="scientific">Mycoplasmopsis gallinarum</name>
    <dbReference type="NCBI Taxonomy" id="29557"/>
    <lineage>
        <taxon>Bacteria</taxon>
        <taxon>Bacillati</taxon>
        <taxon>Mycoplasmatota</taxon>
        <taxon>Mycoplasmoidales</taxon>
        <taxon>Metamycoplasmataceae</taxon>
        <taxon>Mycoplasmopsis</taxon>
    </lineage>
</organism>
<keyword evidence="10" id="KW-1185">Reference proteome</keyword>
<dbReference type="GO" id="GO:0045259">
    <property type="term" value="C:proton-transporting ATP synthase complex"/>
    <property type="evidence" value="ECO:0007669"/>
    <property type="project" value="UniProtKB-KW"/>
</dbReference>
<comment type="function">
    <text evidence="8">This protein is part of the stalk that links CF(0) to CF(1). It either transmits conformational changes from CF(0) to CF(1) or is implicated in proton conduction.</text>
</comment>
<dbReference type="HAMAP" id="MF_01416">
    <property type="entry name" value="ATP_synth_delta_bact"/>
    <property type="match status" value="1"/>
</dbReference>